<accession>A0ACC0JBV1</accession>
<proteinExistence type="predicted"/>
<name>A0ACC0JBV1_CHOFU</name>
<comment type="caution">
    <text evidence="1">The sequence shown here is derived from an EMBL/GenBank/DDBJ whole genome shotgun (WGS) entry which is preliminary data.</text>
</comment>
<evidence type="ECO:0000313" key="1">
    <source>
        <dbReference type="EMBL" id="KAI8421628.1"/>
    </source>
</evidence>
<gene>
    <name evidence="1" type="ORF">MSG28_009634</name>
</gene>
<keyword evidence="2" id="KW-1185">Reference proteome</keyword>
<organism evidence="1 2">
    <name type="scientific">Choristoneura fumiferana</name>
    <name type="common">Spruce budworm moth</name>
    <name type="synonym">Archips fumiferana</name>
    <dbReference type="NCBI Taxonomy" id="7141"/>
    <lineage>
        <taxon>Eukaryota</taxon>
        <taxon>Metazoa</taxon>
        <taxon>Ecdysozoa</taxon>
        <taxon>Arthropoda</taxon>
        <taxon>Hexapoda</taxon>
        <taxon>Insecta</taxon>
        <taxon>Pterygota</taxon>
        <taxon>Neoptera</taxon>
        <taxon>Endopterygota</taxon>
        <taxon>Lepidoptera</taxon>
        <taxon>Glossata</taxon>
        <taxon>Ditrysia</taxon>
        <taxon>Tortricoidea</taxon>
        <taxon>Tortricidae</taxon>
        <taxon>Tortricinae</taxon>
        <taxon>Choristoneura</taxon>
    </lineage>
</organism>
<protein>
    <submittedName>
        <fullName evidence="1">Uncharacterized protein</fullName>
    </submittedName>
</protein>
<reference evidence="1 2" key="1">
    <citation type="journal article" date="2022" name="Genome Biol. Evol.">
        <title>The Spruce Budworm Genome: Reconstructing the Evolutionary History of Antifreeze Proteins.</title>
        <authorList>
            <person name="Beliveau C."/>
            <person name="Gagne P."/>
            <person name="Picq S."/>
            <person name="Vernygora O."/>
            <person name="Keeling C.I."/>
            <person name="Pinkney K."/>
            <person name="Doucet D."/>
            <person name="Wen F."/>
            <person name="Johnston J.S."/>
            <person name="Maaroufi H."/>
            <person name="Boyle B."/>
            <person name="Laroche J."/>
            <person name="Dewar K."/>
            <person name="Juretic N."/>
            <person name="Blackburn G."/>
            <person name="Nisole A."/>
            <person name="Brunet B."/>
            <person name="Brandao M."/>
            <person name="Lumley L."/>
            <person name="Duan J."/>
            <person name="Quan G."/>
            <person name="Lucarotti C.J."/>
            <person name="Roe A.D."/>
            <person name="Sperling F.A.H."/>
            <person name="Levesque R.C."/>
            <person name="Cusson M."/>
        </authorList>
    </citation>
    <scope>NUCLEOTIDE SEQUENCE [LARGE SCALE GENOMIC DNA]</scope>
    <source>
        <strain evidence="1">Glfc:IPQL:Cfum</strain>
    </source>
</reference>
<evidence type="ECO:0000313" key="2">
    <source>
        <dbReference type="Proteomes" id="UP001064048"/>
    </source>
</evidence>
<dbReference type="Proteomes" id="UP001064048">
    <property type="component" value="Chromosome 16"/>
</dbReference>
<sequence>MSGIVFSLSQTEISSTLPETWYSANVISDGDYSPKPLTDIFSTEATFSSTNPIIVLPTSTTPDPIVSTSTLPNVNFSTSTLSTSGTITEGPTTEVSVLPLSTERPAEPVPTQPPPIPTVFISTTAATPSPQPEQPPQPPQPPQLPILSVFQQPPAAPSPPPFLSTPQQIQIQTAQQSSPLPPQQIQNLPPIFIPPNQQTPQTIQNTPPPQPLPSTSLPPVTTTALPPSTTTTPLPSSSVSTEAPCATTTPVSVPQASSQFPTFRIRMVAPSGSITNVRIDANPTIPTTTTRRPTTTRTRRRNRNNYDGCVNGCGGTREPICASPLGVTPIDPDTLKGFPSVCHMACHNSFRRTCSIYLVHGVAKNEKKKDLISLRYGNIKPNNLFSEFDTEPLGTASLAQVHRAKLKDGTEVAVKVQHHFVRKNIQIDITWMELVLKAMAKIFPEFQMQWLIDETRKNIMKELDFLQEGRNAEKVAKMFTNYSWLRVPKIFWDYSTERVLVMEYKHKIDKADLCRKLGDLYSHMIFISGFVHSDPHPGNILVRKDPGAKDVTVFLLDHGLYATLLGLISKKKVDVRHQDAILYHVKECILGRSVSEASVEEEAEVDVKSGATKATAKAPKDKEVKKKVEAPKVKFEMKLSGDTILASTGRLVPFETIGDRPPDLGEIIVLVSSNNLPASDDLPIVFVNIEALFGVPVDTFKKLKKTKILEKITNTFCHKNMVMDEMNMYQDVMKCNSWKFQKKVASKPLNEGQHIYWKLNNSCSNQLKKYRKELLCEKNWNFMPTIIEISQERLNNKTSRHRHYWYAQAQATLQKRLQYASEKKPVAKNVPQVVGGKSSGIVTTARITHATPAALYAHAPSRYWEDDSRVPPTVRKDCKDIAMQLVENEPGRSINVIMGGGRRHFLPTVTPDPEHPSREGRRLDGRNLAEDWAREKKRRRLRAQYIHTKDQLAKLDSRSVDYLLGLFEYSHMEFNAERGTATDAEEGTSSGSTVKADDPSLADMTRAALSILLKNDKGFFLLIEGGRIDHAHHYNNPYRALDETLELETALLAALERVNPAETLIVVTADHGHVMTFGGQATPRGHPVLGADTMVSDIDGLRYTTLLYGSGPGHAEPRAIPANSSITSADAVHAAAVPRQWATHGGEDVPIYALGPMATILFAGVVEQSYIPHAIAYAACLAHQSRRCQEKTNFTQPQVQLPKCVAPEVSSVAADDNRDASGGRRVVVASSVMSDERVTRSDAHKPPLNLIISVIVTFSTVQLIIN</sequence>
<dbReference type="EMBL" id="CM046116">
    <property type="protein sequence ID" value="KAI8421628.1"/>
    <property type="molecule type" value="Genomic_DNA"/>
</dbReference>